<protein>
    <submittedName>
        <fullName evidence="1">Uncharacterized protein</fullName>
    </submittedName>
</protein>
<reference evidence="1" key="1">
    <citation type="submission" date="2018-11" db="EMBL/GenBank/DDBJ databases">
        <title>The sequence and de novo assembly of Larimichthys crocea genome using PacBio and Hi-C technologies.</title>
        <authorList>
            <person name="Xu P."/>
            <person name="Chen B."/>
            <person name="Zhou Z."/>
            <person name="Ke Q."/>
            <person name="Wu Y."/>
            <person name="Bai H."/>
            <person name="Pu F."/>
        </authorList>
    </citation>
    <scope>NUCLEOTIDE SEQUENCE</scope>
    <source>
        <tissue evidence="1">Muscle</tissue>
    </source>
</reference>
<dbReference type="EMBL" id="CM011692">
    <property type="protein sequence ID" value="TMS06202.1"/>
    <property type="molecule type" value="Genomic_DNA"/>
</dbReference>
<accession>A0ACD3QG56</accession>
<evidence type="ECO:0000313" key="1">
    <source>
        <dbReference type="EMBL" id="TMS06202.1"/>
    </source>
</evidence>
<organism evidence="1 2">
    <name type="scientific">Larimichthys crocea</name>
    <name type="common">Large yellow croaker</name>
    <name type="synonym">Pseudosciaena crocea</name>
    <dbReference type="NCBI Taxonomy" id="215358"/>
    <lineage>
        <taxon>Eukaryota</taxon>
        <taxon>Metazoa</taxon>
        <taxon>Chordata</taxon>
        <taxon>Craniata</taxon>
        <taxon>Vertebrata</taxon>
        <taxon>Euteleostomi</taxon>
        <taxon>Actinopterygii</taxon>
        <taxon>Neopterygii</taxon>
        <taxon>Teleostei</taxon>
        <taxon>Neoteleostei</taxon>
        <taxon>Acanthomorphata</taxon>
        <taxon>Eupercaria</taxon>
        <taxon>Sciaenidae</taxon>
        <taxon>Larimichthys</taxon>
    </lineage>
</organism>
<sequence length="449" mass="52004">MVRNTSRNTGYTLTRRSKHKHKRTQHHHHHHHGPHPARTIVTRRQSHISGSFFHMLPPEVFDMILDKLSVLEMSVFSMVSKEITGCVVDYISTVAWKNRTIVQSFHHSTCLEQRSTIGHYRDLGLLFKRCTLLLPTKERLKFIFSKFSQIPCFMLEQCSSLDCTGFCSYGVFLQTLIAGWDELECQRVFNFLCDLTNLLQKVDAVITGKPGVRWYKELQLRLFCRQVLLDPWPNQPDSQFWLMQLLKPWPMVSQARLLFILYGPLLPEGSLGWQDLVERGLPHSALWDLSKAILLLFDKVEVKDNVIQAILEELIVIPQPWHVENVARLLVLCGSSLCYAILSSKAINGRLCEISRLIVYIIMVCEKDGYHMSWAVKLVQQICKIFNTAPERFFFIQELENMFSEVTRDVFEFSVAGNHFGDGETFQTLCILLNSSARFHTTFLHMLLK</sequence>
<gene>
    <name evidence="1" type="ORF">E3U43_015961</name>
</gene>
<keyword evidence="2" id="KW-1185">Reference proteome</keyword>
<dbReference type="Proteomes" id="UP000793456">
    <property type="component" value="Chromosome XIX"/>
</dbReference>
<proteinExistence type="predicted"/>
<comment type="caution">
    <text evidence="1">The sequence shown here is derived from an EMBL/GenBank/DDBJ whole genome shotgun (WGS) entry which is preliminary data.</text>
</comment>
<evidence type="ECO:0000313" key="2">
    <source>
        <dbReference type="Proteomes" id="UP000793456"/>
    </source>
</evidence>
<name>A0ACD3QG56_LARCR</name>